<reference evidence="2" key="1">
    <citation type="submission" date="2016-09" db="EMBL/GenBank/DDBJ databases">
        <title>The Complete Genome of Burkholderia sprentiae wsm5005.</title>
        <authorList>
            <person name="De Meyer S."/>
            <person name="Wang P."/>
            <person name="Terpolilli J."/>
        </authorList>
    </citation>
    <scope>NUCLEOTIDE SEQUENCE [LARGE SCALE GENOMIC DNA]</scope>
    <source>
        <strain evidence="2">WSM5005</strain>
    </source>
</reference>
<sequence>MFSNCSAGGMAIAPGNDVCKTPPVAIPMSYSNIANKCEAVPNIPTIICAGGPVHNMNTIIPMTHADEAGSMGGVASGTVGGQSRHVKGSSKVMIQGAPETRLTDTTLPNSQNTSGFSAVPSQTITMTLS</sequence>
<protein>
    <submittedName>
        <fullName evidence="2">DUF4150 domain-containing protein</fullName>
    </submittedName>
</protein>
<dbReference type="Proteomes" id="UP000179860">
    <property type="component" value="Chromosome 2"/>
</dbReference>
<dbReference type="OrthoDB" id="5513456at2"/>
<feature type="region of interest" description="Disordered" evidence="1">
    <location>
        <begin position="102"/>
        <end position="129"/>
    </location>
</feature>
<name>A0A1L1PCX0_9BURK</name>
<evidence type="ECO:0000313" key="2">
    <source>
        <dbReference type="EMBL" id="APA88729.1"/>
    </source>
</evidence>
<dbReference type="KEGG" id="pspw:BJG93_25835"/>
<evidence type="ECO:0000313" key="3">
    <source>
        <dbReference type="Proteomes" id="UP000179860"/>
    </source>
</evidence>
<dbReference type="RefSeq" id="WP_027196214.1">
    <property type="nucleotide sequence ID" value="NZ_CP017562.2"/>
</dbReference>
<dbReference type="STRING" id="754502.BJG93_25835"/>
<reference evidence="2" key="2">
    <citation type="submission" date="2021-06" db="EMBL/GenBank/DDBJ databases">
        <authorList>
            <person name="Rogers T.H."/>
            <person name="Ramsay J.P."/>
            <person name="Wang P."/>
            <person name="Terpolilli J."/>
        </authorList>
    </citation>
    <scope>NUCLEOTIDE SEQUENCE</scope>
    <source>
        <strain evidence="2">WSM5005</strain>
    </source>
</reference>
<organism evidence="2 3">
    <name type="scientific">Paraburkholderia sprentiae WSM5005</name>
    <dbReference type="NCBI Taxonomy" id="754502"/>
    <lineage>
        <taxon>Bacteria</taxon>
        <taxon>Pseudomonadati</taxon>
        <taxon>Pseudomonadota</taxon>
        <taxon>Betaproteobacteria</taxon>
        <taxon>Burkholderiales</taxon>
        <taxon>Burkholderiaceae</taxon>
        <taxon>Paraburkholderia</taxon>
    </lineage>
</organism>
<keyword evidence="3" id="KW-1185">Reference proteome</keyword>
<feature type="compositionally biased region" description="Polar residues" evidence="1">
    <location>
        <begin position="103"/>
        <end position="129"/>
    </location>
</feature>
<proteinExistence type="predicted"/>
<evidence type="ECO:0000256" key="1">
    <source>
        <dbReference type="SAM" id="MobiDB-lite"/>
    </source>
</evidence>
<dbReference type="EMBL" id="CP017562">
    <property type="protein sequence ID" value="APA88729.1"/>
    <property type="molecule type" value="Genomic_DNA"/>
</dbReference>
<dbReference type="AlphaFoldDB" id="A0A1L1PCX0"/>
<accession>A0A1L1PCX0</accession>
<dbReference type="Pfam" id="PF13665">
    <property type="entry name" value="Tox-PAAR-like"/>
    <property type="match status" value="1"/>
</dbReference>
<gene>
    <name evidence="2" type="ORF">BJG93_25835</name>
</gene>